<reference evidence="6" key="1">
    <citation type="journal article" date="2022" name="J. Hered.">
        <title>A De Novo Chromosome-Level Genome Assembly of the White-Tailed Deer, Odocoileus Virginianus.</title>
        <authorList>
            <person name="London E.W."/>
            <person name="Roca A.L."/>
            <person name="Novakofski J.E."/>
            <person name="Mateus-Pinilla N.E."/>
        </authorList>
    </citation>
    <scope>NUCLEOTIDE SEQUENCE [LARGE SCALE GENOMIC DNA]</scope>
</reference>
<accession>A0A6J0Z8T8</accession>
<dbReference type="PANTHER" id="PTHR31708:SF0">
    <property type="entry name" value="ABPBG26-RELATED"/>
    <property type="match status" value="1"/>
</dbReference>
<dbReference type="Gene3D" id="1.20.920.50">
    <property type="match status" value="1"/>
</dbReference>
<dbReference type="InterPro" id="IPR035960">
    <property type="entry name" value="Secretoglobin_sf"/>
</dbReference>
<dbReference type="InterPro" id="IPR016126">
    <property type="entry name" value="Secretoglobin"/>
</dbReference>
<keyword evidence="3" id="KW-0964">Secreted</keyword>
<organism evidence="6 7">
    <name type="scientific">Odocoileus virginianus</name>
    <name type="common">White-tailed deer</name>
    <dbReference type="NCBI Taxonomy" id="9874"/>
    <lineage>
        <taxon>Eukaryota</taxon>
        <taxon>Metazoa</taxon>
        <taxon>Chordata</taxon>
        <taxon>Craniata</taxon>
        <taxon>Vertebrata</taxon>
        <taxon>Euteleostomi</taxon>
        <taxon>Mammalia</taxon>
        <taxon>Eutheria</taxon>
        <taxon>Laurasiatheria</taxon>
        <taxon>Artiodactyla</taxon>
        <taxon>Ruminantia</taxon>
        <taxon>Pecora</taxon>
        <taxon>Cervidae</taxon>
        <taxon>Odocoileinae</taxon>
        <taxon>Odocoileus</taxon>
    </lineage>
</organism>
<dbReference type="OrthoDB" id="9591489at2759"/>
<dbReference type="Pfam" id="PF09252">
    <property type="entry name" value="Feld-I_B"/>
    <property type="match status" value="1"/>
</dbReference>
<sequence>MMKGLLLVLALLVTRELTFEMREAEACPVFYGAIGTVFLGSKTLLNSTFDLVDATDEEKEAMGKLLDCFNEEGFRARLFIIELVSSIIFNEDCSGYRVSTVVSTVSGLLLSVTSLVR</sequence>
<dbReference type="PANTHER" id="PTHR31708">
    <property type="entry name" value="ABPBG26-RELATED"/>
    <property type="match status" value="1"/>
</dbReference>
<evidence type="ECO:0000256" key="3">
    <source>
        <dbReference type="ARBA" id="ARBA00022525"/>
    </source>
</evidence>
<evidence type="ECO:0000256" key="2">
    <source>
        <dbReference type="ARBA" id="ARBA00008650"/>
    </source>
</evidence>
<proteinExistence type="inferred from homology"/>
<keyword evidence="6" id="KW-1185">Reference proteome</keyword>
<dbReference type="SUPFAM" id="SSF48201">
    <property type="entry name" value="Uteroglobin-like"/>
    <property type="match status" value="1"/>
</dbReference>
<feature type="chain" id="PRO_5026651826" evidence="5">
    <location>
        <begin position="19"/>
        <end position="117"/>
    </location>
</feature>
<dbReference type="KEGG" id="ovr:110150867"/>
<dbReference type="GO" id="GO:0005615">
    <property type="term" value="C:extracellular space"/>
    <property type="evidence" value="ECO:0007669"/>
    <property type="project" value="InterPro"/>
</dbReference>
<feature type="signal peptide" evidence="5">
    <location>
        <begin position="1"/>
        <end position="18"/>
    </location>
</feature>
<comment type="similarity">
    <text evidence="2">Belongs to the secretoglobin family.</text>
</comment>
<protein>
    <submittedName>
        <fullName evidence="7">Androgen-binding protein homolog</fullName>
    </submittedName>
</protein>
<evidence type="ECO:0000313" key="7">
    <source>
        <dbReference type="RefSeq" id="XP_020769596.1"/>
    </source>
</evidence>
<evidence type="ECO:0000256" key="1">
    <source>
        <dbReference type="ARBA" id="ARBA00004613"/>
    </source>
</evidence>
<evidence type="ECO:0000256" key="4">
    <source>
        <dbReference type="ARBA" id="ARBA00022729"/>
    </source>
</evidence>
<dbReference type="RefSeq" id="XP_020769596.1">
    <property type="nucleotide sequence ID" value="XM_020913937.2"/>
</dbReference>
<dbReference type="AlphaFoldDB" id="A0A6J0Z8T8"/>
<dbReference type="InterPro" id="IPR015332">
    <property type="entry name" value="CH2-like"/>
</dbReference>
<keyword evidence="4 5" id="KW-0732">Signal</keyword>
<name>A0A6J0Z8T8_ODOVR</name>
<comment type="subcellular location">
    <subcellularLocation>
        <location evidence="1">Secreted</location>
    </subcellularLocation>
</comment>
<dbReference type="PROSITE" id="PS51311">
    <property type="entry name" value="SCGB"/>
    <property type="match status" value="1"/>
</dbReference>
<dbReference type="Proteomes" id="UP001652640">
    <property type="component" value="Chromosome 20"/>
</dbReference>
<evidence type="ECO:0000313" key="6">
    <source>
        <dbReference type="Proteomes" id="UP001652640"/>
    </source>
</evidence>
<dbReference type="InterPro" id="IPR053723">
    <property type="entry name" value="Secretoglobin_Domain_sf"/>
</dbReference>
<reference evidence="7" key="2">
    <citation type="submission" date="2025-08" db="UniProtKB">
        <authorList>
            <consortium name="RefSeq"/>
        </authorList>
    </citation>
    <scope>IDENTIFICATION</scope>
    <source>
        <tissue evidence="7">Tongue muscle</tissue>
    </source>
</reference>
<gene>
    <name evidence="7" type="primary">LOC110150867</name>
</gene>
<dbReference type="InParanoid" id="A0A6J0Z8T8"/>
<dbReference type="GeneID" id="110150867"/>
<evidence type="ECO:0000256" key="5">
    <source>
        <dbReference type="SAM" id="SignalP"/>
    </source>
</evidence>